<dbReference type="Pfam" id="PF07693">
    <property type="entry name" value="KAP_NTPase"/>
    <property type="match status" value="1"/>
</dbReference>
<evidence type="ECO:0000256" key="1">
    <source>
        <dbReference type="SAM" id="Phobius"/>
    </source>
</evidence>
<keyword evidence="1" id="KW-0812">Transmembrane</keyword>
<dbReference type="InterPro" id="IPR027417">
    <property type="entry name" value="P-loop_NTPase"/>
</dbReference>
<dbReference type="SUPFAM" id="SSF52540">
    <property type="entry name" value="P-loop containing nucleoside triphosphate hydrolases"/>
    <property type="match status" value="2"/>
</dbReference>
<organism evidence="3 4">
    <name type="scientific">Vibrio chagasii</name>
    <dbReference type="NCBI Taxonomy" id="170679"/>
    <lineage>
        <taxon>Bacteria</taxon>
        <taxon>Pseudomonadati</taxon>
        <taxon>Pseudomonadota</taxon>
        <taxon>Gammaproteobacteria</taxon>
        <taxon>Vibrionales</taxon>
        <taxon>Vibrionaceae</taxon>
        <taxon>Vibrio</taxon>
    </lineage>
</organism>
<sequence length="1108" mass="125552">MVTIRKYQNEKPVNTDLFSGQGHSQVAEAIASVLLSDDSQHIIGIEGNLGAGKSTVINILQQQIVDNGFHVVTFDADQYHTTLKSALIQTIEKELKSLLEKKDLYKHAKLTSAVETALGKRLEYTKDTTSHISFPAIIFAFSLGVSALQLKPSLKFFFEFVNNTPNLDKLSGWLSIALFSSPVIVYLIMKMLGVKTRLGDLVKRNSTDTISETIDINREVGAIELKDAFATFSSLIPKGKTLLLVVDNIDRVSPDIARELWSDIEILTSLGSERFRILLPYSEEHLAKALEKSSVDESQSGKEFISKRIPVPFSAPPIVTTGWREQFEEYWGETLPDISGQEGVKDLIEIWAKKITPRYLKSIVNRIGAKIDSCPEANELLCGTACAAYLIVVRDSKLTITQLLSEPKNTSQSVAPTDLDFERQLKATHKVLLKYGGEKENWSKQVAALHFQTSFKVAQSELIADPIRTALNTYDAIKLIELSSLLGFDVLFRQQLTTTNASDLVKISDALTQEENGKELVNKYLGDINHEIRYSPNEDYTFDEDLIQSYENLQDIGINLDLKLLKHRQNQVTKTIMKMWRVMQPLTSTLDLEKAKYKWNDLENTVKQCFAHCRVSGTLPSFIKKPSSDFVVNALFPIAEDLEQWNILNLIQSLRTDELVTAAAKRQKLLDSSDDIFSTLLKKMRIGELDGLSTAELLADINVSSTDIDELLNQLPFTNSWYEPSNKTYHQQLAQELENSNRTGEFDENTLNAHTALCAAAFVNELTPSDHINLRQPNGQQRSHKSSVWLATKLQERPGSSRYLTNYLSSCKFAKVLTWCKESQVSAYLLPHLEELIENKRVFKLDINSLLIEDYKFLKNNTQTLTPKSILDWMNAWGKHQGNNHLDWCSEVVDDIILYETNNYLSTLKEYLDNQLTTQEDWLIRIKKNHPILIRMAEYLSETSYVLINQKPLQQALKTLPALDHNYNVELVQNLTKLIDGNQRNGIRISLMSTFFKTSTALETRYRIIRYFGTLINMPKINESSIEIEAIALLDDSISNKNNAERDWLLAQPIDESGWNISEWSIGNLKALYNLLNDDDETRNTKLITLVEKTIDKAVGSNRTNNVA</sequence>
<keyword evidence="1" id="KW-0472">Membrane</keyword>
<dbReference type="CDD" id="cd02019">
    <property type="entry name" value="NK"/>
    <property type="match status" value="1"/>
</dbReference>
<protein>
    <submittedName>
        <fullName evidence="3">AAA family ATPase</fullName>
    </submittedName>
</protein>
<dbReference type="EMBL" id="VTXW01000004">
    <property type="protein sequence ID" value="NOH32860.1"/>
    <property type="molecule type" value="Genomic_DNA"/>
</dbReference>
<dbReference type="Gene3D" id="3.40.50.300">
    <property type="entry name" value="P-loop containing nucleotide triphosphate hydrolases"/>
    <property type="match status" value="1"/>
</dbReference>
<comment type="caution">
    <text evidence="3">The sequence shown here is derived from an EMBL/GenBank/DDBJ whole genome shotgun (WGS) entry which is preliminary data.</text>
</comment>
<evidence type="ECO:0000259" key="2">
    <source>
        <dbReference type="Pfam" id="PF07693"/>
    </source>
</evidence>
<dbReference type="RefSeq" id="WP_171367025.1">
    <property type="nucleotide sequence ID" value="NZ_VTXW01000004.1"/>
</dbReference>
<feature type="domain" description="KAP NTPase" evidence="2">
    <location>
        <begin position="25"/>
        <end position="366"/>
    </location>
</feature>
<evidence type="ECO:0000313" key="4">
    <source>
        <dbReference type="Proteomes" id="UP000525336"/>
    </source>
</evidence>
<feature type="transmembrane region" description="Helical" evidence="1">
    <location>
        <begin position="170"/>
        <end position="189"/>
    </location>
</feature>
<name>A0A7Y4DQR1_9VIBR</name>
<evidence type="ECO:0000313" key="3">
    <source>
        <dbReference type="EMBL" id="NOH32860.1"/>
    </source>
</evidence>
<accession>A0A7Y4DQR1</accession>
<gene>
    <name evidence="3" type="ORF">F0245_05620</name>
</gene>
<keyword evidence="1" id="KW-1133">Transmembrane helix</keyword>
<dbReference type="AlphaFoldDB" id="A0A7Y4DQR1"/>
<dbReference type="Proteomes" id="UP000525336">
    <property type="component" value="Unassembled WGS sequence"/>
</dbReference>
<reference evidence="3 4" key="1">
    <citation type="submission" date="2019-09" db="EMBL/GenBank/DDBJ databases">
        <title>Draft genome sequencing and comparative genomics of hatchery-associated Vibrios.</title>
        <authorList>
            <person name="Kehlet-Delgado H."/>
            <person name="Mueller R.S."/>
        </authorList>
    </citation>
    <scope>NUCLEOTIDE SEQUENCE [LARGE SCALE GENOMIC DNA]</scope>
    <source>
        <strain evidence="3 4">00-90-10</strain>
    </source>
</reference>
<proteinExistence type="predicted"/>
<dbReference type="InterPro" id="IPR011646">
    <property type="entry name" value="KAP_P-loop"/>
</dbReference>